<evidence type="ECO:0000313" key="1">
    <source>
        <dbReference type="EMBL" id="PIC19668.1"/>
    </source>
</evidence>
<proteinExistence type="predicted"/>
<organism evidence="1 2">
    <name type="scientific">Caenorhabditis nigoni</name>
    <dbReference type="NCBI Taxonomy" id="1611254"/>
    <lineage>
        <taxon>Eukaryota</taxon>
        <taxon>Metazoa</taxon>
        <taxon>Ecdysozoa</taxon>
        <taxon>Nematoda</taxon>
        <taxon>Chromadorea</taxon>
        <taxon>Rhabditida</taxon>
        <taxon>Rhabditina</taxon>
        <taxon>Rhabditomorpha</taxon>
        <taxon>Rhabditoidea</taxon>
        <taxon>Rhabditidae</taxon>
        <taxon>Peloderinae</taxon>
        <taxon>Caenorhabditis</taxon>
    </lineage>
</organism>
<accession>A0A2G5SXF0</accession>
<dbReference type="EMBL" id="PDUG01000006">
    <property type="protein sequence ID" value="PIC19668.1"/>
    <property type="molecule type" value="Genomic_DNA"/>
</dbReference>
<protein>
    <submittedName>
        <fullName evidence="1">Uncharacterized protein</fullName>
    </submittedName>
</protein>
<name>A0A2G5SXF0_9PELO</name>
<dbReference type="AlphaFoldDB" id="A0A2G5SXF0"/>
<comment type="caution">
    <text evidence="1">The sequence shown here is derived from an EMBL/GenBank/DDBJ whole genome shotgun (WGS) entry which is preliminary data.</text>
</comment>
<dbReference type="Proteomes" id="UP000230233">
    <property type="component" value="Chromosome X"/>
</dbReference>
<gene>
    <name evidence="1" type="primary">Cnig_chr_X.g25135</name>
    <name evidence="1" type="ORF">B9Z55_025135</name>
</gene>
<evidence type="ECO:0000313" key="2">
    <source>
        <dbReference type="Proteomes" id="UP000230233"/>
    </source>
</evidence>
<reference evidence="2" key="1">
    <citation type="submission" date="2017-10" db="EMBL/GenBank/DDBJ databases">
        <title>Rapid genome shrinkage in a self-fertile nematode reveals novel sperm competition proteins.</title>
        <authorList>
            <person name="Yin D."/>
            <person name="Schwarz E.M."/>
            <person name="Thomas C.G."/>
            <person name="Felde R.L."/>
            <person name="Korf I.F."/>
            <person name="Cutter A.D."/>
            <person name="Schartner C.M."/>
            <person name="Ralston E.J."/>
            <person name="Meyer B.J."/>
            <person name="Haag E.S."/>
        </authorList>
    </citation>
    <scope>NUCLEOTIDE SEQUENCE [LARGE SCALE GENOMIC DNA]</scope>
    <source>
        <strain evidence="2">JU1422</strain>
    </source>
</reference>
<keyword evidence="2" id="KW-1185">Reference proteome</keyword>
<sequence length="68" mass="8149">MFFSRLSRLMEKKTHQENEAVRRLKKGDRIPKPIYFEPSHDQIAERKKLAGILSLELDRNRIALKIMR</sequence>